<dbReference type="InterPro" id="IPR052345">
    <property type="entry name" value="Rad_response_metalloprotease"/>
</dbReference>
<comment type="caution">
    <text evidence="2">The sequence shown here is derived from an EMBL/GenBank/DDBJ whole genome shotgun (WGS) entry which is preliminary data.</text>
</comment>
<accession>A0ABW3ZWC9</accession>
<keyword evidence="3" id="KW-1185">Reference proteome</keyword>
<dbReference type="PANTHER" id="PTHR43236:SF1">
    <property type="entry name" value="BLL7220 PROTEIN"/>
    <property type="match status" value="1"/>
</dbReference>
<dbReference type="InterPro" id="IPR010359">
    <property type="entry name" value="IrrE_HExxH"/>
</dbReference>
<dbReference type="Proteomes" id="UP001597178">
    <property type="component" value="Unassembled WGS sequence"/>
</dbReference>
<evidence type="ECO:0000313" key="3">
    <source>
        <dbReference type="Proteomes" id="UP001597178"/>
    </source>
</evidence>
<evidence type="ECO:0000259" key="1">
    <source>
        <dbReference type="Pfam" id="PF06114"/>
    </source>
</evidence>
<gene>
    <name evidence="2" type="ORF">ACFQ4A_13585</name>
</gene>
<dbReference type="PANTHER" id="PTHR43236">
    <property type="entry name" value="ANTITOXIN HIGA1"/>
    <property type="match status" value="1"/>
</dbReference>
<dbReference type="Gene3D" id="1.10.10.2910">
    <property type="match status" value="1"/>
</dbReference>
<dbReference type="Pfam" id="PF06114">
    <property type="entry name" value="Peptidase_M78"/>
    <property type="match status" value="1"/>
</dbReference>
<name>A0ABW3ZWC9_9BACI</name>
<proteinExistence type="predicted"/>
<feature type="domain" description="IrrE N-terminal-like" evidence="1">
    <location>
        <begin position="26"/>
        <end position="134"/>
    </location>
</feature>
<dbReference type="RefSeq" id="WP_382401481.1">
    <property type="nucleotide sequence ID" value="NZ_JBHTNH010000028.1"/>
</dbReference>
<organism evidence="2 3">
    <name type="scientific">Lentibacillus salinarum</name>
    <dbReference type="NCBI Taxonomy" id="446820"/>
    <lineage>
        <taxon>Bacteria</taxon>
        <taxon>Bacillati</taxon>
        <taxon>Bacillota</taxon>
        <taxon>Bacilli</taxon>
        <taxon>Bacillales</taxon>
        <taxon>Bacillaceae</taxon>
        <taxon>Lentibacillus</taxon>
    </lineage>
</organism>
<protein>
    <submittedName>
        <fullName evidence="2">ImmA/IrrE family metallo-endopeptidase</fullName>
    </submittedName>
</protein>
<sequence>MTWIKNIVHQVEKKYKSNNPFEICSLMNIHVIPWDLHKEINGFYKYDRRNKYIFINYNLSDEMQRFVCSHELGHAVLHPRSNTPFLRNKTLFSIDKNEVEANTFAVELLMDDEKINKFKETNLSIQEIGKICGVPGKVVHLKNLSNK</sequence>
<dbReference type="EMBL" id="JBHTNH010000028">
    <property type="protein sequence ID" value="MFD1362686.1"/>
    <property type="molecule type" value="Genomic_DNA"/>
</dbReference>
<evidence type="ECO:0000313" key="2">
    <source>
        <dbReference type="EMBL" id="MFD1362686.1"/>
    </source>
</evidence>
<reference evidence="3" key="1">
    <citation type="journal article" date="2019" name="Int. J. Syst. Evol. Microbiol.">
        <title>The Global Catalogue of Microorganisms (GCM) 10K type strain sequencing project: providing services to taxonomists for standard genome sequencing and annotation.</title>
        <authorList>
            <consortium name="The Broad Institute Genomics Platform"/>
            <consortium name="The Broad Institute Genome Sequencing Center for Infectious Disease"/>
            <person name="Wu L."/>
            <person name="Ma J."/>
        </authorList>
    </citation>
    <scope>NUCLEOTIDE SEQUENCE [LARGE SCALE GENOMIC DNA]</scope>
    <source>
        <strain evidence="3">CCUG 54822</strain>
    </source>
</reference>